<dbReference type="Gene3D" id="3.40.50.300">
    <property type="entry name" value="P-loop containing nucleotide triphosphate hydrolases"/>
    <property type="match status" value="1"/>
</dbReference>
<dbReference type="Proteomes" id="UP000011717">
    <property type="component" value="Unassembled WGS sequence"/>
</dbReference>
<keyword evidence="4 9" id="KW-0808">Transferase</keyword>
<comment type="subcellular location">
    <subcellularLocation>
        <location evidence="9">Cytoplasm</location>
    </subcellularLocation>
</comment>
<evidence type="ECO:0000313" key="11">
    <source>
        <dbReference type="EMBL" id="EMD83420.1"/>
    </source>
</evidence>
<dbReference type="PANTHER" id="PTHR23117">
    <property type="entry name" value="GUANYLATE KINASE-RELATED"/>
    <property type="match status" value="1"/>
</dbReference>
<feature type="binding site" evidence="9">
    <location>
        <begin position="16"/>
        <end position="23"/>
    </location>
    <ligand>
        <name>ATP</name>
        <dbReference type="ChEBI" id="CHEBI:30616"/>
    </ligand>
</feature>
<dbReference type="PROSITE" id="PS50052">
    <property type="entry name" value="GUANYLATE_KINASE_2"/>
    <property type="match status" value="1"/>
</dbReference>
<gene>
    <name evidence="9" type="primary">gmk</name>
    <name evidence="11" type="ORF">C725_1321</name>
</gene>
<dbReference type="SUPFAM" id="SSF52540">
    <property type="entry name" value="P-loop containing nucleoside triphosphate hydrolases"/>
    <property type="match status" value="1"/>
</dbReference>
<keyword evidence="12" id="KW-1185">Reference proteome</keyword>
<dbReference type="InterPro" id="IPR008144">
    <property type="entry name" value="Guanylate_kin-like_dom"/>
</dbReference>
<dbReference type="RefSeq" id="WP_008601140.1">
    <property type="nucleotide sequence ID" value="NZ_AMRV01000003.1"/>
</dbReference>
<dbReference type="InterPro" id="IPR027417">
    <property type="entry name" value="P-loop_NTPase"/>
</dbReference>
<organism evidence="11 12">
    <name type="scientific">Pacificimonas flava</name>
    <dbReference type="NCBI Taxonomy" id="1234595"/>
    <lineage>
        <taxon>Bacteria</taxon>
        <taxon>Pseudomonadati</taxon>
        <taxon>Pseudomonadota</taxon>
        <taxon>Alphaproteobacteria</taxon>
        <taxon>Sphingomonadales</taxon>
        <taxon>Sphingosinicellaceae</taxon>
        <taxon>Pacificimonas</taxon>
    </lineage>
</organism>
<dbReference type="PANTHER" id="PTHR23117:SF13">
    <property type="entry name" value="GUANYLATE KINASE"/>
    <property type="match status" value="1"/>
</dbReference>
<comment type="caution">
    <text evidence="11">The sequence shown here is derived from an EMBL/GenBank/DDBJ whole genome shotgun (WGS) entry which is preliminary data.</text>
</comment>
<dbReference type="InterPro" id="IPR008145">
    <property type="entry name" value="GK/Ca_channel_bsu"/>
</dbReference>
<accession>M2SDI5</accession>
<sequence length="213" mass="24083">MTRMLERRGVLFVLSSPSGAGKSTMARRLLGAEPDMRVSVSATTRPPRKGEAHGREYYFETQDGFDRLIADDALIEWAHVFDHRYGTPQAPVEAALAAGQDMLFDVDWQGTRALKGKLGPDVVSIFLLPPSLEELERRLRGRGTDSEEVIERRMARASHEISHYDSYDYVFVNDDFDVCFEDVQKVVDGERLRASRRGAALEAFVKAMERQDD</sequence>
<evidence type="ECO:0000256" key="6">
    <source>
        <dbReference type="ARBA" id="ARBA00022777"/>
    </source>
</evidence>
<evidence type="ECO:0000256" key="3">
    <source>
        <dbReference type="ARBA" id="ARBA00016296"/>
    </source>
</evidence>
<keyword evidence="7 9" id="KW-0067">ATP-binding</keyword>
<keyword evidence="6 9" id="KW-0418">Kinase</keyword>
<dbReference type="GO" id="GO:0005829">
    <property type="term" value="C:cytosol"/>
    <property type="evidence" value="ECO:0007669"/>
    <property type="project" value="TreeGrafter"/>
</dbReference>
<comment type="similarity">
    <text evidence="1 9">Belongs to the guanylate kinase family.</text>
</comment>
<feature type="domain" description="Guanylate kinase-like" evidence="10">
    <location>
        <begin position="9"/>
        <end position="188"/>
    </location>
</feature>
<dbReference type="CDD" id="cd00071">
    <property type="entry name" value="GMPK"/>
    <property type="match status" value="1"/>
</dbReference>
<comment type="catalytic activity">
    <reaction evidence="9">
        <text>GMP + ATP = GDP + ADP</text>
        <dbReference type="Rhea" id="RHEA:20780"/>
        <dbReference type="ChEBI" id="CHEBI:30616"/>
        <dbReference type="ChEBI" id="CHEBI:58115"/>
        <dbReference type="ChEBI" id="CHEBI:58189"/>
        <dbReference type="ChEBI" id="CHEBI:456216"/>
        <dbReference type="EC" id="2.7.4.8"/>
    </reaction>
</comment>
<dbReference type="HAMAP" id="MF_00328">
    <property type="entry name" value="Guanylate_kinase"/>
    <property type="match status" value="1"/>
</dbReference>
<dbReference type="SMART" id="SM00072">
    <property type="entry name" value="GuKc"/>
    <property type="match status" value="1"/>
</dbReference>
<evidence type="ECO:0000256" key="9">
    <source>
        <dbReference type="HAMAP-Rule" id="MF_00328"/>
    </source>
</evidence>
<dbReference type="Pfam" id="PF00625">
    <property type="entry name" value="Guanylate_kin"/>
    <property type="match status" value="1"/>
</dbReference>
<evidence type="ECO:0000256" key="8">
    <source>
        <dbReference type="ARBA" id="ARBA00030128"/>
    </source>
</evidence>
<reference evidence="11 12" key="1">
    <citation type="journal article" date="2013" name="Genome Announc.">
        <title>Draft Genome Sequence of Strain JLT2015T, Belonging to the Family Sphingomonadaceae of the Alphaproteobacteria.</title>
        <authorList>
            <person name="Tang K."/>
            <person name="Liu K."/>
            <person name="Li S."/>
            <person name="Jiao N."/>
        </authorList>
    </citation>
    <scope>NUCLEOTIDE SEQUENCE [LARGE SCALE GENOMIC DNA]</scope>
    <source>
        <strain evidence="11 12">JLT2015</strain>
    </source>
</reference>
<dbReference type="EC" id="2.7.4.8" evidence="2 9"/>
<evidence type="ECO:0000313" key="12">
    <source>
        <dbReference type="Proteomes" id="UP000011717"/>
    </source>
</evidence>
<dbReference type="Gene3D" id="3.30.63.10">
    <property type="entry name" value="Guanylate Kinase phosphate binding domain"/>
    <property type="match status" value="1"/>
</dbReference>
<evidence type="ECO:0000256" key="2">
    <source>
        <dbReference type="ARBA" id="ARBA00012961"/>
    </source>
</evidence>
<name>M2SDI5_9SPHN</name>
<dbReference type="NCBIfam" id="TIGR03263">
    <property type="entry name" value="guanyl_kin"/>
    <property type="match status" value="1"/>
</dbReference>
<dbReference type="GO" id="GO:0004385">
    <property type="term" value="F:GMP kinase activity"/>
    <property type="evidence" value="ECO:0007669"/>
    <property type="project" value="UniProtKB-UniRule"/>
</dbReference>
<keyword evidence="9" id="KW-0963">Cytoplasm</keyword>
<dbReference type="InterPro" id="IPR017665">
    <property type="entry name" value="Guanylate_kinase"/>
</dbReference>
<dbReference type="FunFam" id="3.30.63.10:FF:000002">
    <property type="entry name" value="Guanylate kinase 1"/>
    <property type="match status" value="1"/>
</dbReference>
<evidence type="ECO:0000256" key="4">
    <source>
        <dbReference type="ARBA" id="ARBA00022679"/>
    </source>
</evidence>
<dbReference type="EMBL" id="AMRV01000003">
    <property type="protein sequence ID" value="EMD83420.1"/>
    <property type="molecule type" value="Genomic_DNA"/>
</dbReference>
<dbReference type="OrthoDB" id="9808150at2"/>
<dbReference type="PATRIC" id="fig|1234595.3.peg.1325"/>
<dbReference type="GO" id="GO:0005524">
    <property type="term" value="F:ATP binding"/>
    <property type="evidence" value="ECO:0007669"/>
    <property type="project" value="UniProtKB-UniRule"/>
</dbReference>
<proteinExistence type="inferred from homology"/>
<keyword evidence="5 9" id="KW-0547">Nucleotide-binding</keyword>
<evidence type="ECO:0000259" key="10">
    <source>
        <dbReference type="PROSITE" id="PS50052"/>
    </source>
</evidence>
<dbReference type="AlphaFoldDB" id="M2SDI5"/>
<comment type="function">
    <text evidence="9">Essential for recycling GMP and indirectly, cGMP.</text>
</comment>
<evidence type="ECO:0000256" key="7">
    <source>
        <dbReference type="ARBA" id="ARBA00022840"/>
    </source>
</evidence>
<protein>
    <recommendedName>
        <fullName evidence="3 9">Guanylate kinase</fullName>
        <ecNumber evidence="2 9">2.7.4.8</ecNumber>
    </recommendedName>
    <alternativeName>
        <fullName evidence="8 9">GMP kinase</fullName>
    </alternativeName>
</protein>
<evidence type="ECO:0000256" key="5">
    <source>
        <dbReference type="ARBA" id="ARBA00022741"/>
    </source>
</evidence>
<evidence type="ECO:0000256" key="1">
    <source>
        <dbReference type="ARBA" id="ARBA00005790"/>
    </source>
</evidence>